<dbReference type="Gene3D" id="1.10.10.10">
    <property type="entry name" value="Winged helix-like DNA-binding domain superfamily/Winged helix DNA-binding domain"/>
    <property type="match status" value="2"/>
</dbReference>
<organism evidence="1 2">
    <name type="scientific">Streptacidiphilus alkalitolerans</name>
    <dbReference type="NCBI Taxonomy" id="3342712"/>
    <lineage>
        <taxon>Bacteria</taxon>
        <taxon>Bacillati</taxon>
        <taxon>Actinomycetota</taxon>
        <taxon>Actinomycetes</taxon>
        <taxon>Kitasatosporales</taxon>
        <taxon>Streptomycetaceae</taxon>
        <taxon>Streptacidiphilus</taxon>
    </lineage>
</organism>
<reference evidence="1 2" key="1">
    <citation type="submission" date="2024-09" db="EMBL/GenBank/DDBJ databases">
        <authorList>
            <person name="Lee S.D."/>
        </authorList>
    </citation>
    <scope>NUCLEOTIDE SEQUENCE [LARGE SCALE GENOMIC DNA]</scope>
    <source>
        <strain evidence="1 2">N1-1</strain>
    </source>
</reference>
<dbReference type="InterPro" id="IPR002831">
    <property type="entry name" value="Tscrpt_reg_TrmB_N"/>
</dbReference>
<dbReference type="SUPFAM" id="SSF46785">
    <property type="entry name" value="Winged helix' DNA-binding domain"/>
    <property type="match status" value="1"/>
</dbReference>
<dbReference type="Pfam" id="PF00196">
    <property type="entry name" value="GerE"/>
    <property type="match status" value="1"/>
</dbReference>
<dbReference type="InterPro" id="IPR036390">
    <property type="entry name" value="WH_DNA-bd_sf"/>
</dbReference>
<dbReference type="SUPFAM" id="SSF46894">
    <property type="entry name" value="C-terminal effector domain of the bipartite response regulators"/>
    <property type="match status" value="1"/>
</dbReference>
<name>A0ABV6VI32_9ACTN</name>
<dbReference type="Pfam" id="PF01978">
    <property type="entry name" value="TrmB"/>
    <property type="match status" value="1"/>
</dbReference>
<keyword evidence="2" id="KW-1185">Reference proteome</keyword>
<dbReference type="InterPro" id="IPR036388">
    <property type="entry name" value="WH-like_DNA-bd_sf"/>
</dbReference>
<dbReference type="InterPro" id="IPR000792">
    <property type="entry name" value="Tscrpt_reg_LuxR_C"/>
</dbReference>
<comment type="caution">
    <text evidence="1">The sequence shown here is derived from an EMBL/GenBank/DDBJ whole genome shotgun (WGS) entry which is preliminary data.</text>
</comment>
<dbReference type="InterPro" id="IPR016032">
    <property type="entry name" value="Sig_transdc_resp-reg_C-effctor"/>
</dbReference>
<dbReference type="PROSITE" id="PS50043">
    <property type="entry name" value="HTH_LUXR_2"/>
    <property type="match status" value="1"/>
</dbReference>
<evidence type="ECO:0000313" key="1">
    <source>
        <dbReference type="EMBL" id="MFC1413278.1"/>
    </source>
</evidence>
<dbReference type="PANTHER" id="PTHR34293">
    <property type="entry name" value="HTH-TYPE TRANSCRIPTIONAL REGULATOR TRMBL2"/>
    <property type="match status" value="1"/>
</dbReference>
<dbReference type="PANTHER" id="PTHR34293:SF1">
    <property type="entry name" value="HTH-TYPE TRANSCRIPTIONAL REGULATOR TRMBL2"/>
    <property type="match status" value="1"/>
</dbReference>
<evidence type="ECO:0000313" key="2">
    <source>
        <dbReference type="Proteomes" id="UP001592582"/>
    </source>
</evidence>
<gene>
    <name evidence="1" type="ORF">ACEZDG_28825</name>
</gene>
<dbReference type="EMBL" id="JBHEZX010000015">
    <property type="protein sequence ID" value="MFC1413278.1"/>
    <property type="molecule type" value="Genomic_DNA"/>
</dbReference>
<sequence>MLESLGLDDATERAYRRLVGASQLTVAELARQQSCGTETARRMLDELIAAGLAIPTAGRPTRYTAVDPRIGLAALIRTRRLELERTSSALEVYSAEYHERQLRSNTNGLVEVIEGPTEITARLAELMAGAEREVLALDTPPYVTADTSASDSERHLLARGIRVRALYATEVLAIPDRADRLRDLVALGEEARVVPRVPLKMVLVDGRNAVIPLTASEEGTRTTAALVRPSRLCDALRELFEVHWAQATPVFAGPAAEAGPHPDLTEADLSLLHLLNAGLKDEAIHRQLGISERTARRRITDLLERLGTTSRFQAGAQAVRRGWL</sequence>
<dbReference type="Proteomes" id="UP001592582">
    <property type="component" value="Unassembled WGS sequence"/>
</dbReference>
<protein>
    <submittedName>
        <fullName evidence="1">Helix-turn-helix domain-containing protein</fullName>
    </submittedName>
</protein>
<dbReference type="SMART" id="SM00421">
    <property type="entry name" value="HTH_LUXR"/>
    <property type="match status" value="1"/>
</dbReference>
<accession>A0ABV6VI32</accession>
<dbReference type="InterPro" id="IPR051797">
    <property type="entry name" value="TrmB-like"/>
</dbReference>
<proteinExistence type="predicted"/>